<keyword evidence="4" id="KW-1185">Reference proteome</keyword>
<feature type="domain" description="Serine aminopeptidase S33" evidence="2">
    <location>
        <begin position="57"/>
        <end position="286"/>
    </location>
</feature>
<organism evidence="3 4">
    <name type="scientific">Hydrogenovibrio thermophilus</name>
    <dbReference type="NCBI Taxonomy" id="265883"/>
    <lineage>
        <taxon>Bacteria</taxon>
        <taxon>Pseudomonadati</taxon>
        <taxon>Pseudomonadota</taxon>
        <taxon>Gammaproteobacteria</taxon>
        <taxon>Thiotrichales</taxon>
        <taxon>Piscirickettsiaceae</taxon>
        <taxon>Hydrogenovibrio</taxon>
    </lineage>
</organism>
<dbReference type="Gene3D" id="3.40.50.1820">
    <property type="entry name" value="alpha/beta hydrolase"/>
    <property type="match status" value="1"/>
</dbReference>
<keyword evidence="3" id="KW-0378">Hydrolase</keyword>
<dbReference type="RefSeq" id="WP_128384134.1">
    <property type="nucleotide sequence ID" value="NZ_CP035033.1"/>
</dbReference>
<dbReference type="InterPro" id="IPR053145">
    <property type="entry name" value="AB_hydrolase_Est10"/>
</dbReference>
<dbReference type="InterPro" id="IPR022742">
    <property type="entry name" value="Hydrolase_4"/>
</dbReference>
<dbReference type="Proteomes" id="UP000285478">
    <property type="component" value="Chromosome"/>
</dbReference>
<dbReference type="GO" id="GO:0052689">
    <property type="term" value="F:carboxylic ester hydrolase activity"/>
    <property type="evidence" value="ECO:0007669"/>
    <property type="project" value="TreeGrafter"/>
</dbReference>
<feature type="signal peptide" evidence="1">
    <location>
        <begin position="1"/>
        <end position="28"/>
    </location>
</feature>
<feature type="chain" id="PRO_5019164235" evidence="1">
    <location>
        <begin position="29"/>
        <end position="307"/>
    </location>
</feature>
<dbReference type="EMBL" id="CP035033">
    <property type="protein sequence ID" value="QAB14290.1"/>
    <property type="molecule type" value="Genomic_DNA"/>
</dbReference>
<sequence>MNTMTRFNRLPLMLVALLLSVFTLTAQAAESKEIKQKYNSLTVNANLLMADGKSYQDGMVLLTHGTLTHAGRSTYANLQQLLADRGISSLAINLSLGLDDRHGEYDCKTPHRHRHEDAVGEIGFWLNWLKKQGASDITLMGHSRGGNQTAWFSVEQDDPAVKRVVLIAPATWNYDAEKADYKKKYGQSIEPILAKAEKLVAEGKGDTLIKNINFIYCKDTSATANAVVSYYKNEPRMDTPTLLKDAKKPTLVVIGSADTVVTDLEEKMNGVESEQVTVTVVDGAGHFFRDFFAEDLADNAAEFIKGE</sequence>
<dbReference type="SUPFAM" id="SSF53474">
    <property type="entry name" value="alpha/beta-Hydrolases"/>
    <property type="match status" value="1"/>
</dbReference>
<reference evidence="3 4" key="1">
    <citation type="journal article" date="2018" name="Environ. Microbiol.">
        <title>Genomes of ubiquitous marine and hypersaline Hydrogenovibrio, Thiomicrorhabdus and Thiomicrospira spp. encode a diversity of mechanisms to sustain chemolithoautotrophy in heterogeneous environments.</title>
        <authorList>
            <person name="Scott K.M."/>
            <person name="Williams J."/>
            <person name="Porter C.M.B."/>
            <person name="Russel S."/>
            <person name="Harmer T.L."/>
            <person name="Paul J.H."/>
            <person name="Antonen K.M."/>
            <person name="Bridges M.K."/>
            <person name="Camper G.J."/>
            <person name="Campla C.K."/>
            <person name="Casella L.G."/>
            <person name="Chase E."/>
            <person name="Conrad J.W."/>
            <person name="Cruz M.C."/>
            <person name="Dunlap D.S."/>
            <person name="Duran L."/>
            <person name="Fahsbender E.M."/>
            <person name="Goldsmith D.B."/>
            <person name="Keeley R.F."/>
            <person name="Kondoff M.R."/>
            <person name="Kussy B.I."/>
            <person name="Lane M.K."/>
            <person name="Lawler S."/>
            <person name="Leigh B.A."/>
            <person name="Lewis C."/>
            <person name="Lostal L.M."/>
            <person name="Marking D."/>
            <person name="Mancera P.A."/>
            <person name="McClenthan E.C."/>
            <person name="McIntyre E.A."/>
            <person name="Mine J.A."/>
            <person name="Modi S."/>
            <person name="Moore B.D."/>
            <person name="Morgan W.A."/>
            <person name="Nelson K.M."/>
            <person name="Nguyen K.N."/>
            <person name="Ogburn N."/>
            <person name="Parrino D.G."/>
            <person name="Pedapudi A.D."/>
            <person name="Pelham R.P."/>
            <person name="Preece A.M."/>
            <person name="Rampersad E.A."/>
            <person name="Richardson J.C."/>
            <person name="Rodgers C.M."/>
            <person name="Schaffer B.L."/>
            <person name="Sheridan N.E."/>
            <person name="Solone M.R."/>
            <person name="Staley Z.R."/>
            <person name="Tabuchi M."/>
            <person name="Waide R.J."/>
            <person name="Wanjugi P.W."/>
            <person name="Young S."/>
            <person name="Clum A."/>
            <person name="Daum C."/>
            <person name="Huntemann M."/>
            <person name="Ivanova N."/>
            <person name="Kyrpides N."/>
            <person name="Mikhailova N."/>
            <person name="Palaniappan K."/>
            <person name="Pillay M."/>
            <person name="Reddy T.B.K."/>
            <person name="Shapiro N."/>
            <person name="Stamatis D."/>
            <person name="Varghese N."/>
            <person name="Woyke T."/>
            <person name="Boden R."/>
            <person name="Freyermuth S.K."/>
            <person name="Kerfeld C.A."/>
        </authorList>
    </citation>
    <scope>NUCLEOTIDE SEQUENCE [LARGE SCALE GENOMIC DNA]</scope>
    <source>
        <strain evidence="3 4">JR-2</strain>
    </source>
</reference>
<dbReference type="KEGG" id="htr:EPV75_00675"/>
<evidence type="ECO:0000313" key="4">
    <source>
        <dbReference type="Proteomes" id="UP000285478"/>
    </source>
</evidence>
<evidence type="ECO:0000313" key="3">
    <source>
        <dbReference type="EMBL" id="QAB14290.1"/>
    </source>
</evidence>
<accession>A0A451G4A0</accession>
<proteinExistence type="predicted"/>
<gene>
    <name evidence="3" type="ORF">EPV75_00675</name>
</gene>
<evidence type="ECO:0000256" key="1">
    <source>
        <dbReference type="SAM" id="SignalP"/>
    </source>
</evidence>
<evidence type="ECO:0000259" key="2">
    <source>
        <dbReference type="Pfam" id="PF12146"/>
    </source>
</evidence>
<name>A0A451G4A0_9GAMM</name>
<protein>
    <submittedName>
        <fullName evidence="3">Alpha/beta hydrolase</fullName>
    </submittedName>
</protein>
<dbReference type="InterPro" id="IPR029058">
    <property type="entry name" value="AB_hydrolase_fold"/>
</dbReference>
<dbReference type="Pfam" id="PF12146">
    <property type="entry name" value="Hydrolase_4"/>
    <property type="match status" value="1"/>
</dbReference>
<keyword evidence="1" id="KW-0732">Signal</keyword>
<dbReference type="PANTHER" id="PTHR43265">
    <property type="entry name" value="ESTERASE ESTD"/>
    <property type="match status" value="1"/>
</dbReference>
<dbReference type="PANTHER" id="PTHR43265:SF1">
    <property type="entry name" value="ESTERASE ESTD"/>
    <property type="match status" value="1"/>
</dbReference>
<dbReference type="AlphaFoldDB" id="A0A451G4A0"/>